<feature type="region of interest" description="Disordered" evidence="1">
    <location>
        <begin position="79"/>
        <end position="108"/>
    </location>
</feature>
<name>A0ABQ3HHM0_9ACTN</name>
<accession>A0ABQ3HHM0</accession>
<reference evidence="3" key="1">
    <citation type="journal article" date="2019" name="Int. J. Syst. Evol. Microbiol.">
        <title>The Global Catalogue of Microorganisms (GCM) 10K type strain sequencing project: providing services to taxonomists for standard genome sequencing and annotation.</title>
        <authorList>
            <consortium name="The Broad Institute Genomics Platform"/>
            <consortium name="The Broad Institute Genome Sequencing Center for Infectious Disease"/>
            <person name="Wu L."/>
            <person name="Ma J."/>
        </authorList>
    </citation>
    <scope>NUCLEOTIDE SEQUENCE [LARGE SCALE GENOMIC DNA]</scope>
    <source>
        <strain evidence="3">CGMCC 1.12791</strain>
    </source>
</reference>
<dbReference type="InterPro" id="IPR006311">
    <property type="entry name" value="TAT_signal"/>
</dbReference>
<sequence>MNHHSLAAAPPRRRWLRATAGAIGTAAVAALLAVPAAGDVALLEPPVPGIGLSTSTGPATEVARPCYLARPGGNTVRGWEQPVCGTGPGTRTDDAVRGYARPAPDHLP</sequence>
<dbReference type="RefSeq" id="WP_191278920.1">
    <property type="nucleotide sequence ID" value="NZ_BNAD01000003.1"/>
</dbReference>
<comment type="caution">
    <text evidence="2">The sequence shown here is derived from an EMBL/GenBank/DDBJ whole genome shotgun (WGS) entry which is preliminary data.</text>
</comment>
<keyword evidence="3" id="KW-1185">Reference proteome</keyword>
<evidence type="ECO:0000313" key="2">
    <source>
        <dbReference type="EMBL" id="GHE17051.1"/>
    </source>
</evidence>
<dbReference type="Proteomes" id="UP000597341">
    <property type="component" value="Unassembled WGS sequence"/>
</dbReference>
<protein>
    <submittedName>
        <fullName evidence="2">Uncharacterized protein</fullName>
    </submittedName>
</protein>
<evidence type="ECO:0000313" key="3">
    <source>
        <dbReference type="Proteomes" id="UP000597341"/>
    </source>
</evidence>
<gene>
    <name evidence="2" type="ORF">GCM10011376_16610</name>
</gene>
<dbReference type="PROSITE" id="PS51318">
    <property type="entry name" value="TAT"/>
    <property type="match status" value="1"/>
</dbReference>
<organism evidence="2 3">
    <name type="scientific">Nocardioides flavus</name>
    <name type="common">ex Wang et al. 2016</name>
    <dbReference type="NCBI Taxonomy" id="2058780"/>
    <lineage>
        <taxon>Bacteria</taxon>
        <taxon>Bacillati</taxon>
        <taxon>Actinomycetota</taxon>
        <taxon>Actinomycetes</taxon>
        <taxon>Propionibacteriales</taxon>
        <taxon>Nocardioidaceae</taxon>
        <taxon>Nocardioides</taxon>
    </lineage>
</organism>
<evidence type="ECO:0000256" key="1">
    <source>
        <dbReference type="SAM" id="MobiDB-lite"/>
    </source>
</evidence>
<dbReference type="EMBL" id="BNAD01000003">
    <property type="protein sequence ID" value="GHE17051.1"/>
    <property type="molecule type" value="Genomic_DNA"/>
</dbReference>
<proteinExistence type="predicted"/>